<feature type="active site" description="Proton acceptor" evidence="7">
    <location>
        <position position="165"/>
    </location>
</feature>
<evidence type="ECO:0000313" key="10">
    <source>
        <dbReference type="Proteomes" id="UP000176846"/>
    </source>
</evidence>
<evidence type="ECO:0000256" key="7">
    <source>
        <dbReference type="HAMAP-Rule" id="MF_00147"/>
    </source>
</evidence>
<accession>A0A1F7UW92</accession>
<evidence type="ECO:0000256" key="3">
    <source>
        <dbReference type="ARBA" id="ARBA00022432"/>
    </source>
</evidence>
<dbReference type="GO" id="GO:0006096">
    <property type="term" value="P:glycolytic process"/>
    <property type="evidence" value="ECO:0007669"/>
    <property type="project" value="UniProtKB-UniRule"/>
</dbReference>
<dbReference type="PANTHER" id="PTHR21139">
    <property type="entry name" value="TRIOSEPHOSPHATE ISOMERASE"/>
    <property type="match status" value="1"/>
</dbReference>
<dbReference type="FunFam" id="3.20.20.70:FF:000016">
    <property type="entry name" value="Triosephosphate isomerase"/>
    <property type="match status" value="1"/>
</dbReference>
<proteinExistence type="inferred from homology"/>
<evidence type="ECO:0000313" key="9">
    <source>
        <dbReference type="EMBL" id="OGL82572.1"/>
    </source>
</evidence>
<protein>
    <recommendedName>
        <fullName evidence="7 8">Triosephosphate isomerase</fullName>
        <shortName evidence="7">TIM</shortName>
        <shortName evidence="7">TPI</shortName>
        <ecNumber evidence="7 8">5.3.1.1</ecNumber>
    </recommendedName>
    <alternativeName>
        <fullName evidence="7">Triose-phosphate isomerase</fullName>
    </alternativeName>
</protein>
<reference evidence="9 10" key="1">
    <citation type="journal article" date="2016" name="Nat. Commun.">
        <title>Thousands of microbial genomes shed light on interconnected biogeochemical processes in an aquifer system.</title>
        <authorList>
            <person name="Anantharaman K."/>
            <person name="Brown C.T."/>
            <person name="Hug L.A."/>
            <person name="Sharon I."/>
            <person name="Castelle C.J."/>
            <person name="Probst A.J."/>
            <person name="Thomas B.C."/>
            <person name="Singh A."/>
            <person name="Wilkins M.J."/>
            <person name="Karaoz U."/>
            <person name="Brodie E.L."/>
            <person name="Williams K.H."/>
            <person name="Hubbard S.S."/>
            <person name="Banfield J.F."/>
        </authorList>
    </citation>
    <scope>NUCLEOTIDE SEQUENCE [LARGE SCALE GENOMIC DNA]</scope>
</reference>
<sequence length="250" mass="26766">MITPYIIGNWKMHLSLSASESLARAVVKEVPLNRAVVVLCPSFTSIAAVTAIVHGTLVKVGAQDVSAENEGSFTGQISAAMLKDIGCGYAIIGHSERRRNLGESNELIRKKVIMALSHGLVPILCVGESQEEREAGDWEAVIAKQLQESLSGIALDNKFLIVAYEPVWAIGTGKIVTTDDVRAAVRGIRQLLDGIFGHKGGNGYIVIYGGSVDPVNVRHFVGNDLMDGVLVGTDSLKAEEFNNIIKEVVS</sequence>
<evidence type="ECO:0000256" key="5">
    <source>
        <dbReference type="ARBA" id="ARBA00023152"/>
    </source>
</evidence>
<dbReference type="InterPro" id="IPR035990">
    <property type="entry name" value="TIM_sf"/>
</dbReference>
<feature type="binding site" evidence="7">
    <location>
        <position position="171"/>
    </location>
    <ligand>
        <name>substrate</name>
    </ligand>
</feature>
<comment type="subunit">
    <text evidence="7 8">Homodimer.</text>
</comment>
<comment type="similarity">
    <text evidence="2 7 8">Belongs to the triosephosphate isomerase family.</text>
</comment>
<dbReference type="UniPathway" id="UPA00109">
    <property type="reaction ID" value="UER00189"/>
</dbReference>
<dbReference type="GO" id="GO:0019563">
    <property type="term" value="P:glycerol catabolic process"/>
    <property type="evidence" value="ECO:0007669"/>
    <property type="project" value="TreeGrafter"/>
</dbReference>
<dbReference type="EMBL" id="MGEK01000017">
    <property type="protein sequence ID" value="OGL82572.1"/>
    <property type="molecule type" value="Genomic_DNA"/>
</dbReference>
<dbReference type="NCBIfam" id="TIGR00419">
    <property type="entry name" value="tim"/>
    <property type="match status" value="1"/>
</dbReference>
<comment type="caution">
    <text evidence="7">Lacks conserved residue(s) required for the propagation of feature annotation.</text>
</comment>
<evidence type="ECO:0000256" key="6">
    <source>
        <dbReference type="ARBA" id="ARBA00023235"/>
    </source>
</evidence>
<comment type="pathway">
    <text evidence="1 7 8">Carbohydrate degradation; glycolysis; D-glyceraldehyde 3-phosphate from glycerone phosphate: step 1/1.</text>
</comment>
<evidence type="ECO:0000256" key="1">
    <source>
        <dbReference type="ARBA" id="ARBA00004680"/>
    </source>
</evidence>
<feature type="binding site" evidence="7">
    <location>
        <position position="211"/>
    </location>
    <ligand>
        <name>substrate</name>
    </ligand>
</feature>
<dbReference type="GO" id="GO:0004807">
    <property type="term" value="F:triose-phosphate isomerase activity"/>
    <property type="evidence" value="ECO:0007669"/>
    <property type="project" value="UniProtKB-UniRule"/>
</dbReference>
<dbReference type="InterPro" id="IPR022896">
    <property type="entry name" value="TrioseP_Isoase_bac/euk"/>
</dbReference>
<evidence type="ECO:0000256" key="2">
    <source>
        <dbReference type="ARBA" id="ARBA00007422"/>
    </source>
</evidence>
<dbReference type="EC" id="5.3.1.1" evidence="7 8"/>
<dbReference type="PROSITE" id="PS00171">
    <property type="entry name" value="TIM_1"/>
    <property type="match status" value="1"/>
</dbReference>
<keyword evidence="6 7" id="KW-0413">Isomerase</keyword>
<dbReference type="SUPFAM" id="SSF51351">
    <property type="entry name" value="Triosephosphate isomerase (TIM)"/>
    <property type="match status" value="1"/>
</dbReference>
<comment type="pathway">
    <text evidence="7 8">Carbohydrate biosynthesis; gluconeogenesis.</text>
</comment>
<comment type="catalytic activity">
    <reaction evidence="7 8">
        <text>D-glyceraldehyde 3-phosphate = dihydroxyacetone phosphate</text>
        <dbReference type="Rhea" id="RHEA:18585"/>
        <dbReference type="ChEBI" id="CHEBI:57642"/>
        <dbReference type="ChEBI" id="CHEBI:59776"/>
        <dbReference type="EC" id="5.3.1.1"/>
    </reaction>
</comment>
<evidence type="ECO:0000256" key="8">
    <source>
        <dbReference type="RuleBase" id="RU363013"/>
    </source>
</evidence>
<dbReference type="InterPro" id="IPR013785">
    <property type="entry name" value="Aldolase_TIM"/>
</dbReference>
<name>A0A1F7UW92_9BACT</name>
<organism evidence="9 10">
    <name type="scientific">Candidatus Uhrbacteria bacterium RIFCSPLOWO2_01_FULL_47_25</name>
    <dbReference type="NCBI Taxonomy" id="1802402"/>
    <lineage>
        <taxon>Bacteria</taxon>
        <taxon>Candidatus Uhriibacteriota</taxon>
    </lineage>
</organism>
<evidence type="ECO:0000256" key="4">
    <source>
        <dbReference type="ARBA" id="ARBA00022490"/>
    </source>
</evidence>
<dbReference type="UniPathway" id="UPA00138"/>
<comment type="function">
    <text evidence="7">Involved in the gluconeogenesis. Catalyzes stereospecifically the conversion of dihydroxyacetone phosphate (DHAP) to D-glyceraldehyde-3-phosphate (G3P).</text>
</comment>
<feature type="active site" description="Electrophile" evidence="7">
    <location>
        <position position="94"/>
    </location>
</feature>
<keyword evidence="5 7" id="KW-0324">Glycolysis</keyword>
<dbReference type="PROSITE" id="PS51440">
    <property type="entry name" value="TIM_2"/>
    <property type="match status" value="1"/>
</dbReference>
<dbReference type="PANTHER" id="PTHR21139:SF42">
    <property type="entry name" value="TRIOSEPHOSPHATE ISOMERASE"/>
    <property type="match status" value="1"/>
</dbReference>
<dbReference type="GO" id="GO:0006094">
    <property type="term" value="P:gluconeogenesis"/>
    <property type="evidence" value="ECO:0007669"/>
    <property type="project" value="UniProtKB-UniRule"/>
</dbReference>
<dbReference type="InterPro" id="IPR020861">
    <property type="entry name" value="Triosephosphate_isomerase_AS"/>
</dbReference>
<dbReference type="InterPro" id="IPR000652">
    <property type="entry name" value="Triosephosphate_isomerase"/>
</dbReference>
<dbReference type="Gene3D" id="3.20.20.70">
    <property type="entry name" value="Aldolase class I"/>
    <property type="match status" value="1"/>
</dbReference>
<gene>
    <name evidence="7" type="primary">tpiA</name>
    <name evidence="9" type="ORF">A2936_01605</name>
</gene>
<keyword evidence="4 7" id="KW-0963">Cytoplasm</keyword>
<feature type="binding site" evidence="7">
    <location>
        <begin position="9"/>
        <end position="11"/>
    </location>
    <ligand>
        <name>substrate</name>
    </ligand>
</feature>
<dbReference type="Pfam" id="PF00121">
    <property type="entry name" value="TIM"/>
    <property type="match status" value="1"/>
</dbReference>
<dbReference type="GO" id="GO:0046166">
    <property type="term" value="P:glyceraldehyde-3-phosphate biosynthetic process"/>
    <property type="evidence" value="ECO:0007669"/>
    <property type="project" value="TreeGrafter"/>
</dbReference>
<keyword evidence="3 7" id="KW-0312">Gluconeogenesis</keyword>
<comment type="caution">
    <text evidence="9">The sequence shown here is derived from an EMBL/GenBank/DDBJ whole genome shotgun (WGS) entry which is preliminary data.</text>
</comment>
<dbReference type="GO" id="GO:0005829">
    <property type="term" value="C:cytosol"/>
    <property type="evidence" value="ECO:0007669"/>
    <property type="project" value="TreeGrafter"/>
</dbReference>
<dbReference type="Proteomes" id="UP000176846">
    <property type="component" value="Unassembled WGS sequence"/>
</dbReference>
<comment type="subcellular location">
    <subcellularLocation>
        <location evidence="7 8">Cytoplasm</location>
    </subcellularLocation>
</comment>
<dbReference type="CDD" id="cd00311">
    <property type="entry name" value="TIM"/>
    <property type="match status" value="1"/>
</dbReference>
<dbReference type="AlphaFoldDB" id="A0A1F7UW92"/>
<dbReference type="HAMAP" id="MF_00147_B">
    <property type="entry name" value="TIM_B"/>
    <property type="match status" value="1"/>
</dbReference>